<organism evidence="2 3">
    <name type="scientific">Aeromonas salmonicida (strain A449)</name>
    <dbReference type="NCBI Taxonomy" id="382245"/>
    <lineage>
        <taxon>Bacteria</taxon>
        <taxon>Pseudomonadati</taxon>
        <taxon>Pseudomonadota</taxon>
        <taxon>Gammaproteobacteria</taxon>
        <taxon>Aeromonadales</taxon>
        <taxon>Aeromonadaceae</taxon>
        <taxon>Aeromonas</taxon>
    </lineage>
</organism>
<evidence type="ECO:0000313" key="2">
    <source>
        <dbReference type="EMBL" id="ABO92120.1"/>
    </source>
</evidence>
<dbReference type="Pfam" id="PF10988">
    <property type="entry name" value="DUF2807"/>
    <property type="match status" value="1"/>
</dbReference>
<dbReference type="PANTHER" id="PTHR39200:SF1">
    <property type="entry name" value="AUTO-TRANSPORTER ADHESIN HEAD GIN DOMAIN-CONTAINING PROTEIN-RELATED"/>
    <property type="match status" value="1"/>
</dbReference>
<dbReference type="STRING" id="29491.GCA_000820065_02624"/>
<evidence type="ECO:0000259" key="1">
    <source>
        <dbReference type="Pfam" id="PF10988"/>
    </source>
</evidence>
<dbReference type="Gene3D" id="2.160.20.120">
    <property type="match status" value="1"/>
</dbReference>
<name>A4ST98_AERS4</name>
<dbReference type="KEGG" id="asa:ASA_4182"/>
<dbReference type="PROSITE" id="PS51257">
    <property type="entry name" value="PROKAR_LIPOPROTEIN"/>
    <property type="match status" value="1"/>
</dbReference>
<dbReference type="Proteomes" id="UP000000225">
    <property type="component" value="Chromosome"/>
</dbReference>
<evidence type="ECO:0000313" key="3">
    <source>
        <dbReference type="Proteomes" id="UP000000225"/>
    </source>
</evidence>
<dbReference type="HOGENOM" id="CLU_072746_2_1_6"/>
<dbReference type="PANTHER" id="PTHR39200">
    <property type="entry name" value="HYPOTHETICAL EXPORTED PROTEIN"/>
    <property type="match status" value="1"/>
</dbReference>
<proteinExistence type="predicted"/>
<reference evidence="3" key="1">
    <citation type="journal article" date="2008" name="BMC Genomics">
        <title>The genome of Aeromonas salmonicida subsp. salmonicida A449: insights into the evolution of a fish pathogen.</title>
        <authorList>
            <person name="Reith M.E."/>
            <person name="Singh R.K."/>
            <person name="Curtis B."/>
            <person name="Boyd J.M."/>
            <person name="Bouevitch A."/>
            <person name="Kimball J."/>
            <person name="Munholland J."/>
            <person name="Murphy C."/>
            <person name="Sarty D."/>
            <person name="Williams J."/>
            <person name="Nash J.H."/>
            <person name="Johnson S.C."/>
            <person name="Brown L.L."/>
        </authorList>
    </citation>
    <scope>NUCLEOTIDE SEQUENCE [LARGE SCALE GENOMIC DNA]</scope>
    <source>
        <strain evidence="3">A449</strain>
    </source>
</reference>
<feature type="domain" description="Putative auto-transporter adhesin head GIN" evidence="1">
    <location>
        <begin position="66"/>
        <end position="240"/>
    </location>
</feature>
<dbReference type="eggNOG" id="COG3595">
    <property type="taxonomic scope" value="Bacteria"/>
</dbReference>
<gene>
    <name evidence="2" type="ordered locus">ASA_4182</name>
</gene>
<dbReference type="EMBL" id="CP000644">
    <property type="protein sequence ID" value="ABO92120.1"/>
    <property type="molecule type" value="Genomic_DNA"/>
</dbReference>
<dbReference type="AlphaFoldDB" id="A4ST98"/>
<accession>A4ST98</accession>
<sequence>MRPNGSGHGQNTTRIVTMKLIMGMMLAMGLSGCSWLDETRVTGAGAVIEQHQPMGKQVTRVLAGVPANIHLVAGEASGIHIKGQENLLPYLELTESGSKLEIEVKDGYRLDPTEPLDLTITLPELHELALAGTGRGDLHGFKGDRLVLSVAGTGDIVASKLDLNRLEGNIAGSGSLDLGEGSAKAMELNIAGSGDVLGSGLASEDVEVNIAGSGDVEVRAQERLKVGIAGSGSVSYWGDPKLQSEIAGSGDVTRQGS</sequence>
<protein>
    <recommendedName>
        <fullName evidence="1">Putative auto-transporter adhesin head GIN domain-containing protein</fullName>
    </recommendedName>
</protein>
<dbReference type="InterPro" id="IPR021255">
    <property type="entry name" value="DUF2807"/>
</dbReference>